<dbReference type="Pfam" id="PF02566">
    <property type="entry name" value="OsmC"/>
    <property type="match status" value="1"/>
</dbReference>
<dbReference type="PANTHER" id="PTHR42830">
    <property type="entry name" value="OSMOTICALLY INDUCIBLE FAMILY PROTEIN"/>
    <property type="match status" value="1"/>
</dbReference>
<dbReference type="InterPro" id="IPR036102">
    <property type="entry name" value="OsmC/Ohrsf"/>
</dbReference>
<dbReference type="RefSeq" id="WP_038224065.1">
    <property type="nucleotide sequence ID" value="NZ_CAWLWD010000175.1"/>
</dbReference>
<dbReference type="Proteomes" id="UP000028487">
    <property type="component" value="Unassembled WGS sequence"/>
</dbReference>
<dbReference type="InterPro" id="IPR052707">
    <property type="entry name" value="OsmC_Ohr_Peroxiredoxin"/>
</dbReference>
<protein>
    <submittedName>
        <fullName evidence="1">Uncharacterized protein</fullName>
    </submittedName>
</protein>
<dbReference type="HOGENOM" id="CLU_105860_3_0_6"/>
<dbReference type="InterPro" id="IPR015946">
    <property type="entry name" value="KH_dom-like_a/b"/>
</dbReference>
<sequence>MQIQTFHAEGNWQGTLATGKGMLNVGSLESIISVPQDLGGLGKGTNPEDLIIGASTSCFIITLSVVFQFNKIEYENINVNSEADFSITPKGPKLKAIRHFVSIQSSHDLPCETMDKYIKQAEKGCMISIALSGNVKVTAQLN</sequence>
<dbReference type="SUPFAM" id="SSF82784">
    <property type="entry name" value="OsmC-like"/>
    <property type="match status" value="1"/>
</dbReference>
<dbReference type="Gene3D" id="3.30.300.20">
    <property type="match status" value="1"/>
</dbReference>
<comment type="caution">
    <text evidence="1">The sequence shown here is derived from an EMBL/GenBank/DDBJ whole genome shotgun (WGS) entry which is preliminary data.</text>
</comment>
<dbReference type="EMBL" id="CBSV010000120">
    <property type="protein sequence ID" value="CDH01346.1"/>
    <property type="molecule type" value="Genomic_DNA"/>
</dbReference>
<gene>
    <name evidence="1" type="ORF">XBFM1_2060013</name>
</gene>
<dbReference type="AlphaFoldDB" id="A0A077NUR5"/>
<organism evidence="1 2">
    <name type="scientific">Xenorhabdus bovienii str. feltiae Moldova</name>
    <dbReference type="NCBI Taxonomy" id="1398200"/>
    <lineage>
        <taxon>Bacteria</taxon>
        <taxon>Pseudomonadati</taxon>
        <taxon>Pseudomonadota</taxon>
        <taxon>Gammaproteobacteria</taxon>
        <taxon>Enterobacterales</taxon>
        <taxon>Morganellaceae</taxon>
        <taxon>Xenorhabdus</taxon>
    </lineage>
</organism>
<evidence type="ECO:0000313" key="1">
    <source>
        <dbReference type="EMBL" id="CDH01346.1"/>
    </source>
</evidence>
<dbReference type="InterPro" id="IPR003718">
    <property type="entry name" value="OsmC/Ohr_fam"/>
</dbReference>
<name>A0A077NUR5_XENBV</name>
<proteinExistence type="predicted"/>
<evidence type="ECO:0000313" key="2">
    <source>
        <dbReference type="Proteomes" id="UP000028487"/>
    </source>
</evidence>
<accession>A0A077NUR5</accession>
<dbReference type="PANTHER" id="PTHR42830:SF2">
    <property type="entry name" value="OSMC_OHR FAMILY PROTEIN"/>
    <property type="match status" value="1"/>
</dbReference>
<reference evidence="1" key="1">
    <citation type="submission" date="2013-07" db="EMBL/GenBank/DDBJ databases">
        <title>Sub-species coevolution in mutualistic symbiosis.</title>
        <authorList>
            <person name="Murfin K."/>
            <person name="Klassen J."/>
            <person name="Lee M."/>
            <person name="Forst S."/>
            <person name="Stock P."/>
            <person name="Goodrich-Blair H."/>
        </authorList>
    </citation>
    <scope>NUCLEOTIDE SEQUENCE [LARGE SCALE GENOMIC DNA]</scope>
    <source>
        <strain evidence="1">Feltiae Moldova</strain>
    </source>
</reference>